<feature type="non-terminal residue" evidence="3">
    <location>
        <position position="101"/>
    </location>
</feature>
<evidence type="ECO:0000256" key="1">
    <source>
        <dbReference type="SAM" id="MobiDB-lite"/>
    </source>
</evidence>
<reference evidence="3 4" key="1">
    <citation type="submission" date="2016-10" db="EMBL/GenBank/DDBJ databases">
        <authorList>
            <person name="de Groot N.N."/>
        </authorList>
    </citation>
    <scope>NUCLEOTIDE SEQUENCE [LARGE SCALE GENOMIC DNA]</scope>
    <source>
        <strain evidence="3 4">B25</strain>
    </source>
</reference>
<feature type="signal peptide" evidence="2">
    <location>
        <begin position="1"/>
        <end position="22"/>
    </location>
</feature>
<organism evidence="3 4">
    <name type="scientific">Treponema bryantii</name>
    <dbReference type="NCBI Taxonomy" id="163"/>
    <lineage>
        <taxon>Bacteria</taxon>
        <taxon>Pseudomonadati</taxon>
        <taxon>Spirochaetota</taxon>
        <taxon>Spirochaetia</taxon>
        <taxon>Spirochaetales</taxon>
        <taxon>Treponemataceae</taxon>
        <taxon>Treponema</taxon>
    </lineage>
</organism>
<sequence length="101" mass="10883">MKNLLKVAVVALLLTMAFVVNSCSSGLDEISSLQNENPELVETGKASSSETARAVTSADTNKEEPLTLEFIKSGTIEITNPWSSLRYSINGETLYLVSSNN</sequence>
<evidence type="ECO:0000313" key="3">
    <source>
        <dbReference type="EMBL" id="SEQ90915.1"/>
    </source>
</evidence>
<dbReference type="EMBL" id="FOFU01000017">
    <property type="protein sequence ID" value="SEQ90915.1"/>
    <property type="molecule type" value="Genomic_DNA"/>
</dbReference>
<feature type="chain" id="PRO_5010162145" evidence="2">
    <location>
        <begin position="23"/>
        <end position="101"/>
    </location>
</feature>
<evidence type="ECO:0000313" key="4">
    <source>
        <dbReference type="Proteomes" id="UP000182360"/>
    </source>
</evidence>
<evidence type="ECO:0000256" key="2">
    <source>
        <dbReference type="SAM" id="SignalP"/>
    </source>
</evidence>
<accession>A0A1H9JWI8</accession>
<proteinExistence type="predicted"/>
<dbReference type="RefSeq" id="WP_143064257.1">
    <property type="nucleotide sequence ID" value="NZ_FOFU01000017.1"/>
</dbReference>
<keyword evidence="2" id="KW-0732">Signal</keyword>
<gene>
    <name evidence="3" type="ORF">SAMN04487977_1171</name>
</gene>
<dbReference type="Proteomes" id="UP000182360">
    <property type="component" value="Unassembled WGS sequence"/>
</dbReference>
<name>A0A1H9JWI8_9SPIR</name>
<protein>
    <submittedName>
        <fullName evidence="3">Uncharacterized protein</fullName>
    </submittedName>
</protein>
<keyword evidence="4" id="KW-1185">Reference proteome</keyword>
<feature type="region of interest" description="Disordered" evidence="1">
    <location>
        <begin position="39"/>
        <end position="61"/>
    </location>
</feature>
<dbReference type="AlphaFoldDB" id="A0A1H9JWI8"/>